<protein>
    <submittedName>
        <fullName evidence="1">Uncharacterized protein</fullName>
    </submittedName>
</protein>
<keyword evidence="2" id="KW-1185">Reference proteome</keyword>
<reference evidence="1 2" key="1">
    <citation type="journal article" date="2018" name="Front. Plant Sci.">
        <title>Red Clover (Trifolium pratense) and Zigzag Clover (T. medium) - A Picture of Genomic Similarities and Differences.</title>
        <authorList>
            <person name="Dluhosova J."/>
            <person name="Istvanek J."/>
            <person name="Nedelnik J."/>
            <person name="Repkova J."/>
        </authorList>
    </citation>
    <scope>NUCLEOTIDE SEQUENCE [LARGE SCALE GENOMIC DNA]</scope>
    <source>
        <strain evidence="2">cv. 10/8</strain>
        <tissue evidence="1">Leaf</tissue>
    </source>
</reference>
<organism evidence="1 2">
    <name type="scientific">Trifolium medium</name>
    <dbReference type="NCBI Taxonomy" id="97028"/>
    <lineage>
        <taxon>Eukaryota</taxon>
        <taxon>Viridiplantae</taxon>
        <taxon>Streptophyta</taxon>
        <taxon>Embryophyta</taxon>
        <taxon>Tracheophyta</taxon>
        <taxon>Spermatophyta</taxon>
        <taxon>Magnoliopsida</taxon>
        <taxon>eudicotyledons</taxon>
        <taxon>Gunneridae</taxon>
        <taxon>Pentapetalae</taxon>
        <taxon>rosids</taxon>
        <taxon>fabids</taxon>
        <taxon>Fabales</taxon>
        <taxon>Fabaceae</taxon>
        <taxon>Papilionoideae</taxon>
        <taxon>50 kb inversion clade</taxon>
        <taxon>NPAAA clade</taxon>
        <taxon>Hologalegina</taxon>
        <taxon>IRL clade</taxon>
        <taxon>Trifolieae</taxon>
        <taxon>Trifolium</taxon>
    </lineage>
</organism>
<evidence type="ECO:0000313" key="1">
    <source>
        <dbReference type="EMBL" id="MCI52573.1"/>
    </source>
</evidence>
<dbReference type="Proteomes" id="UP000265520">
    <property type="component" value="Unassembled WGS sequence"/>
</dbReference>
<name>A0A392SUR8_9FABA</name>
<dbReference type="AlphaFoldDB" id="A0A392SUR8"/>
<proteinExistence type="predicted"/>
<comment type="caution">
    <text evidence="1">The sequence shown here is derived from an EMBL/GenBank/DDBJ whole genome shotgun (WGS) entry which is preliminary data.</text>
</comment>
<accession>A0A392SUR8</accession>
<sequence length="83" mass="8886">FPADTTVSTPCCIAWNAPTEIESPKWTLLIFDSVPIDTDNISTPSAIASSNAVRILESGQPIVQHTLYTAMRADGAPVEVVKD</sequence>
<evidence type="ECO:0000313" key="2">
    <source>
        <dbReference type="Proteomes" id="UP000265520"/>
    </source>
</evidence>
<feature type="non-terminal residue" evidence="1">
    <location>
        <position position="1"/>
    </location>
</feature>
<dbReference type="EMBL" id="LXQA010449322">
    <property type="protein sequence ID" value="MCI52573.1"/>
    <property type="molecule type" value="Genomic_DNA"/>
</dbReference>